<protein>
    <submittedName>
        <fullName evidence="2">Uncharacterized protein</fullName>
    </submittedName>
</protein>
<reference evidence="2" key="1">
    <citation type="submission" date="2018-08" db="EMBL/GenBank/DDBJ databases">
        <title>Comparative Plastid Genomics of Synurophyceae: Evolutionary Evidence of Lateral Gene Transfer and Inverted Repeat Dynamics.</title>
        <authorList>
            <person name="Kim J.I."/>
            <person name="Shin H."/>
            <person name="Skaloud P."/>
            <person name="Jung J."/>
            <person name="Yoon H.S."/>
            <person name="Archibald J.M."/>
            <person name="Shin W."/>
        </authorList>
    </citation>
    <scope>NUCLEOTIDE SEQUENCE</scope>
    <source>
        <strain evidence="2">CCMP1781</strain>
    </source>
</reference>
<feature type="coiled-coil region" evidence="1">
    <location>
        <begin position="47"/>
        <end position="74"/>
    </location>
</feature>
<accession>A0A3G2R097</accession>
<evidence type="ECO:0000256" key="1">
    <source>
        <dbReference type="SAM" id="Coils"/>
    </source>
</evidence>
<sequence length="150" mass="17577">MKKKVKNWKTWNMSEYEKSYWNLGQLILQNNLLLKRVSISDKEKIVIKESNDLLKAKREELKKLKDQAEIQAVLNSNKLAVENLTSSVITNLINSENDGISTATDEFFKKLNQTLKKDSDKKNKEDLEFFKKDDEDSILKEDQDFIEFTV</sequence>
<proteinExistence type="predicted"/>
<dbReference type="EMBL" id="MH795132">
    <property type="protein sequence ID" value="AYO28743.1"/>
    <property type="molecule type" value="Genomic_DNA"/>
</dbReference>
<evidence type="ECO:0000313" key="2">
    <source>
        <dbReference type="EMBL" id="AYO28743.1"/>
    </source>
</evidence>
<keyword evidence="2" id="KW-0934">Plastid</keyword>
<keyword evidence="1" id="KW-0175">Coiled coil</keyword>
<dbReference type="AlphaFoldDB" id="A0A3G2R097"/>
<name>A0A3G2R097_9STRA</name>
<dbReference type="EMBL" id="MH795132">
    <property type="protein sequence ID" value="AYO28768.1"/>
    <property type="molecule type" value="Genomic_DNA"/>
</dbReference>
<organism evidence="2">
    <name type="scientific">Neotessella volvocina</name>
    <dbReference type="NCBI Taxonomy" id="52559"/>
    <lineage>
        <taxon>Eukaryota</taxon>
        <taxon>Sar</taxon>
        <taxon>Stramenopiles</taxon>
        <taxon>Ochrophyta</taxon>
        <taxon>Synurophyceae</taxon>
        <taxon>Synurales</taxon>
        <taxon>Neotessellaceae</taxon>
        <taxon>Neotessella</taxon>
    </lineage>
</organism>
<geneLocation type="plastid" evidence="2"/>